<comment type="caution">
    <text evidence="2">The sequence shown here is derived from an EMBL/GenBank/DDBJ whole genome shotgun (WGS) entry which is preliminary data.</text>
</comment>
<dbReference type="Proteomes" id="UP001153076">
    <property type="component" value="Unassembled WGS sequence"/>
</dbReference>
<gene>
    <name evidence="2" type="ORF">Cgig2_021717</name>
</gene>
<evidence type="ECO:0000313" key="2">
    <source>
        <dbReference type="EMBL" id="KAJ8427572.1"/>
    </source>
</evidence>
<sequence>MTFPRSLSTKEIVEYVARRFEWDRRGAAFPPLPLSKDFQVGCKLPELPQLRGWGSCMGEHSEHWSRPSSSSVGVPMIVVWLYGDLIFEAWFRTKAEPEESSGAEQQEEDSEAEQGGESSATEGVASTFDDDKQGHPSFTEEWYNGRGKKTKNTRYAPFPFHYGGDGRLCEGILHLALEESHTSASSLSRRLPRPMPALLIARGRERAAADFELPEMVHATLYAMFLNEAVELGVVGSFMADGLKSSLMGLRWTCLEAWMSCTDHELREAQLR</sequence>
<reference evidence="2" key="1">
    <citation type="submission" date="2022-04" db="EMBL/GenBank/DDBJ databases">
        <title>Carnegiea gigantea Genome sequencing and assembly v2.</title>
        <authorList>
            <person name="Copetti D."/>
            <person name="Sanderson M.J."/>
            <person name="Burquez A."/>
            <person name="Wojciechowski M.F."/>
        </authorList>
    </citation>
    <scope>NUCLEOTIDE SEQUENCE</scope>
    <source>
        <strain evidence="2">SGP5-SGP5p</strain>
        <tissue evidence="2">Aerial part</tissue>
    </source>
</reference>
<name>A0A9Q1GY62_9CARY</name>
<accession>A0A9Q1GY62</accession>
<evidence type="ECO:0000313" key="3">
    <source>
        <dbReference type="Proteomes" id="UP001153076"/>
    </source>
</evidence>
<feature type="compositionally biased region" description="Acidic residues" evidence="1">
    <location>
        <begin position="98"/>
        <end position="114"/>
    </location>
</feature>
<protein>
    <submittedName>
        <fullName evidence="2">Uncharacterized protein</fullName>
    </submittedName>
</protein>
<proteinExistence type="predicted"/>
<organism evidence="2 3">
    <name type="scientific">Carnegiea gigantea</name>
    <dbReference type="NCBI Taxonomy" id="171969"/>
    <lineage>
        <taxon>Eukaryota</taxon>
        <taxon>Viridiplantae</taxon>
        <taxon>Streptophyta</taxon>
        <taxon>Embryophyta</taxon>
        <taxon>Tracheophyta</taxon>
        <taxon>Spermatophyta</taxon>
        <taxon>Magnoliopsida</taxon>
        <taxon>eudicotyledons</taxon>
        <taxon>Gunneridae</taxon>
        <taxon>Pentapetalae</taxon>
        <taxon>Caryophyllales</taxon>
        <taxon>Cactineae</taxon>
        <taxon>Cactaceae</taxon>
        <taxon>Cactoideae</taxon>
        <taxon>Echinocereeae</taxon>
        <taxon>Carnegiea</taxon>
    </lineage>
</organism>
<feature type="region of interest" description="Disordered" evidence="1">
    <location>
        <begin position="97"/>
        <end position="145"/>
    </location>
</feature>
<dbReference type="AlphaFoldDB" id="A0A9Q1GY62"/>
<evidence type="ECO:0000256" key="1">
    <source>
        <dbReference type="SAM" id="MobiDB-lite"/>
    </source>
</evidence>
<keyword evidence="3" id="KW-1185">Reference proteome</keyword>
<dbReference type="EMBL" id="JAKOGI010001129">
    <property type="protein sequence ID" value="KAJ8427572.1"/>
    <property type="molecule type" value="Genomic_DNA"/>
</dbReference>